<dbReference type="Pfam" id="PF13560">
    <property type="entry name" value="HTH_31"/>
    <property type="match status" value="1"/>
</dbReference>
<evidence type="ECO:0000259" key="1">
    <source>
        <dbReference type="PROSITE" id="PS50943"/>
    </source>
</evidence>
<dbReference type="SMART" id="SM00530">
    <property type="entry name" value="HTH_XRE"/>
    <property type="match status" value="1"/>
</dbReference>
<dbReference type="InterPro" id="IPR043917">
    <property type="entry name" value="DUF5753"/>
</dbReference>
<dbReference type="Gene3D" id="1.10.260.40">
    <property type="entry name" value="lambda repressor-like DNA-binding domains"/>
    <property type="match status" value="1"/>
</dbReference>
<dbReference type="Proteomes" id="UP000306145">
    <property type="component" value="Unassembled WGS sequence"/>
</dbReference>
<keyword evidence="3" id="KW-1185">Reference proteome</keyword>
<dbReference type="GO" id="GO:0003677">
    <property type="term" value="F:DNA binding"/>
    <property type="evidence" value="ECO:0007669"/>
    <property type="project" value="InterPro"/>
</dbReference>
<accession>A0A5C4QJ48</accession>
<dbReference type="InterPro" id="IPR001387">
    <property type="entry name" value="Cro/C1-type_HTH"/>
</dbReference>
<name>A0A5C4QJ48_9ACTN</name>
<dbReference type="Pfam" id="PF19054">
    <property type="entry name" value="DUF5753"/>
    <property type="match status" value="1"/>
</dbReference>
<dbReference type="EMBL" id="VDFY01000188">
    <property type="protein sequence ID" value="TNH26249.1"/>
    <property type="molecule type" value="Genomic_DNA"/>
</dbReference>
<protein>
    <submittedName>
        <fullName evidence="2">Helix-turn-helix domain-containing protein</fullName>
    </submittedName>
</protein>
<gene>
    <name evidence="2" type="ORF">FHG89_21255</name>
</gene>
<dbReference type="OrthoDB" id="3458445at2"/>
<dbReference type="AlphaFoldDB" id="A0A5C4QJ48"/>
<evidence type="ECO:0000313" key="2">
    <source>
        <dbReference type="EMBL" id="TNH26249.1"/>
    </source>
</evidence>
<organism evidence="2 3">
    <name type="scientific">Micromonospora orduensis</name>
    <dbReference type="NCBI Taxonomy" id="1420891"/>
    <lineage>
        <taxon>Bacteria</taxon>
        <taxon>Bacillati</taxon>
        <taxon>Actinomycetota</taxon>
        <taxon>Actinomycetes</taxon>
        <taxon>Micromonosporales</taxon>
        <taxon>Micromonosporaceae</taxon>
        <taxon>Micromonospora</taxon>
    </lineage>
</organism>
<sequence>MTSQKAWACSVVLRRGASGTMTAMESPTFVRFQLGAQLRRVREEASVTAEQAADVIEVSASTLRRIEAGRVGIKAPALNALLDRYGVADAELRDTLLSMAKTGKQRGWWAKYGDLPSSYRQYIGLESAAEEVQNFETLVVPGLLQTADYARAMTSEDAFEPSPEAVERRVAVRMQRQELIASGKLRLVAVLDEAVLHRQIGGAAIMADQLTALLDATRRWNVTLQVIPFREGAYASMLTSFHILNFADGPGVVYIEGLTGDLYAEGEDVRRCTVVFNSLRAAAMSPSDSAAMIEEIRGARREA</sequence>
<dbReference type="PROSITE" id="PS50943">
    <property type="entry name" value="HTH_CROC1"/>
    <property type="match status" value="1"/>
</dbReference>
<comment type="caution">
    <text evidence="2">The sequence shown here is derived from an EMBL/GenBank/DDBJ whole genome shotgun (WGS) entry which is preliminary data.</text>
</comment>
<dbReference type="CDD" id="cd00093">
    <property type="entry name" value="HTH_XRE"/>
    <property type="match status" value="1"/>
</dbReference>
<proteinExistence type="predicted"/>
<evidence type="ECO:0000313" key="3">
    <source>
        <dbReference type="Proteomes" id="UP000306145"/>
    </source>
</evidence>
<dbReference type="SUPFAM" id="SSF47413">
    <property type="entry name" value="lambda repressor-like DNA-binding domains"/>
    <property type="match status" value="1"/>
</dbReference>
<dbReference type="InterPro" id="IPR010982">
    <property type="entry name" value="Lambda_DNA-bd_dom_sf"/>
</dbReference>
<reference evidence="2 3" key="1">
    <citation type="submission" date="2019-06" db="EMBL/GenBank/DDBJ databases">
        <title>Micromonospora ordensis sp. nov., isolated from deep marine sediment.</title>
        <authorList>
            <person name="Veyisoglu A."/>
            <person name="Carro L."/>
            <person name="Klenk H.-P."/>
            <person name="Sahin N."/>
        </authorList>
    </citation>
    <scope>NUCLEOTIDE SEQUENCE [LARGE SCALE GENOMIC DNA]</scope>
    <source>
        <strain evidence="2 3">S2509</strain>
    </source>
</reference>
<feature type="domain" description="HTH cro/C1-type" evidence="1">
    <location>
        <begin position="38"/>
        <end position="92"/>
    </location>
</feature>